<evidence type="ECO:0000313" key="4">
    <source>
        <dbReference type="EMBL" id="QHS99581.1"/>
    </source>
</evidence>
<evidence type="ECO:0000256" key="1">
    <source>
        <dbReference type="ARBA" id="ARBA00004370"/>
    </source>
</evidence>
<comment type="subcellular location">
    <subcellularLocation>
        <location evidence="1">Membrane</location>
    </subcellularLocation>
</comment>
<dbReference type="AlphaFoldDB" id="A0A6C0C650"/>
<reference evidence="4" key="1">
    <citation type="journal article" date="2020" name="Nature">
        <title>Giant virus diversity and host interactions through global metagenomics.</title>
        <authorList>
            <person name="Schulz F."/>
            <person name="Roux S."/>
            <person name="Paez-Espino D."/>
            <person name="Jungbluth S."/>
            <person name="Walsh D.A."/>
            <person name="Denef V.J."/>
            <person name="McMahon K.D."/>
            <person name="Konstantinidis K.T."/>
            <person name="Eloe-Fadrosh E.A."/>
            <person name="Kyrpides N.C."/>
            <person name="Woyke T."/>
        </authorList>
    </citation>
    <scope>NUCLEOTIDE SEQUENCE</scope>
    <source>
        <strain evidence="4">GVMAG-M-3300020187-37</strain>
    </source>
</reference>
<sequence>MFDFKKKKTEEERIKESTKIIEKYPDRIPIVVEKSKKSKVKDIDKNKYLVPNDMTLSQFLYIIRKRINLDTSEALFFFVNNTLCNNTLLLSEVYNKFKDKDGFLYIEYSSENTFG</sequence>
<dbReference type="InterPro" id="IPR004241">
    <property type="entry name" value="Atg8-like"/>
</dbReference>
<protein>
    <recommendedName>
        <fullName evidence="5">Autophagy-related protein</fullName>
    </recommendedName>
</protein>
<dbReference type="Gene3D" id="3.10.20.90">
    <property type="entry name" value="Phosphatidylinositol 3-kinase Catalytic Subunit, Chain A, domain 1"/>
    <property type="match status" value="1"/>
</dbReference>
<organism evidence="4">
    <name type="scientific">viral metagenome</name>
    <dbReference type="NCBI Taxonomy" id="1070528"/>
    <lineage>
        <taxon>unclassified sequences</taxon>
        <taxon>metagenomes</taxon>
        <taxon>organismal metagenomes</taxon>
    </lineage>
</organism>
<keyword evidence="2" id="KW-0472">Membrane</keyword>
<dbReference type="SUPFAM" id="SSF54236">
    <property type="entry name" value="Ubiquitin-like"/>
    <property type="match status" value="1"/>
</dbReference>
<dbReference type="Pfam" id="PF02991">
    <property type="entry name" value="ATG8"/>
    <property type="match status" value="1"/>
</dbReference>
<accession>A0A6C0C650</accession>
<name>A0A6C0C650_9ZZZZ</name>
<dbReference type="PANTHER" id="PTHR10969">
    <property type="entry name" value="MICROTUBULE-ASSOCIATED PROTEINS 1A/1B LIGHT CHAIN 3-RELATED"/>
    <property type="match status" value="1"/>
</dbReference>
<evidence type="ECO:0008006" key="5">
    <source>
        <dbReference type="Google" id="ProtNLM"/>
    </source>
</evidence>
<evidence type="ECO:0000256" key="2">
    <source>
        <dbReference type="ARBA" id="ARBA00023136"/>
    </source>
</evidence>
<dbReference type="GO" id="GO:0016020">
    <property type="term" value="C:membrane"/>
    <property type="evidence" value="ECO:0007669"/>
    <property type="project" value="UniProtKB-SubCell"/>
</dbReference>
<dbReference type="InterPro" id="IPR029071">
    <property type="entry name" value="Ubiquitin-like_domsf"/>
</dbReference>
<keyword evidence="3" id="KW-0449">Lipoprotein</keyword>
<evidence type="ECO:0000256" key="3">
    <source>
        <dbReference type="ARBA" id="ARBA00023288"/>
    </source>
</evidence>
<dbReference type="EMBL" id="MN739345">
    <property type="protein sequence ID" value="QHS99581.1"/>
    <property type="molecule type" value="Genomic_DNA"/>
</dbReference>
<proteinExistence type="predicted"/>